<dbReference type="AlphaFoldDB" id="A0A7W6K5Y3"/>
<evidence type="ECO:0000256" key="1">
    <source>
        <dbReference type="ARBA" id="ARBA00006484"/>
    </source>
</evidence>
<dbReference type="SUPFAM" id="SSF51735">
    <property type="entry name" value="NAD(P)-binding Rossmann-fold domains"/>
    <property type="match status" value="1"/>
</dbReference>
<evidence type="ECO:0000256" key="2">
    <source>
        <dbReference type="ARBA" id="ARBA00023002"/>
    </source>
</evidence>
<sequence length="261" mass="27636">MPKILITGCSSGFGLAIAQKFLDAGWDVVATMRTPRNDLLPSNDRLEILPLDVTSADSIAGAVEAAGTIDALVNNAGVGMLNVLEGTEMSKIRELFETNVFGAMAMTKAVFPQMRVRRSGVIINVSSAVTIRPLPALSVYSASKAALNAFTESLALEAALFGIHAKLVLPGSAPTTGFGKNAVSRMGMEIPGPYEAYVHDYLLKMRSNSEVTTADEVAEAVWRSLTNIDAPMKIPAGADAETAFRDAGHLLACTSQSEIYL</sequence>
<evidence type="ECO:0000313" key="5">
    <source>
        <dbReference type="Proteomes" id="UP000584824"/>
    </source>
</evidence>
<comment type="similarity">
    <text evidence="1 3">Belongs to the short-chain dehydrogenases/reductases (SDR) family.</text>
</comment>
<dbReference type="InterPro" id="IPR036291">
    <property type="entry name" value="NAD(P)-bd_dom_sf"/>
</dbReference>
<dbReference type="RefSeq" id="WP_183795605.1">
    <property type="nucleotide sequence ID" value="NZ_JACIDU010000031.1"/>
</dbReference>
<keyword evidence="5" id="KW-1185">Reference proteome</keyword>
<dbReference type="InterPro" id="IPR051911">
    <property type="entry name" value="SDR_oxidoreductase"/>
</dbReference>
<proteinExistence type="inferred from homology"/>
<dbReference type="InterPro" id="IPR020904">
    <property type="entry name" value="Sc_DH/Rdtase_CS"/>
</dbReference>
<organism evidence="4 5">
    <name type="scientific">Allorhizobium borbori</name>
    <dbReference type="NCBI Taxonomy" id="485907"/>
    <lineage>
        <taxon>Bacteria</taxon>
        <taxon>Pseudomonadati</taxon>
        <taxon>Pseudomonadota</taxon>
        <taxon>Alphaproteobacteria</taxon>
        <taxon>Hyphomicrobiales</taxon>
        <taxon>Rhizobiaceae</taxon>
        <taxon>Rhizobium/Agrobacterium group</taxon>
        <taxon>Allorhizobium</taxon>
    </lineage>
</organism>
<dbReference type="Pfam" id="PF00106">
    <property type="entry name" value="adh_short"/>
    <property type="match status" value="1"/>
</dbReference>
<dbReference type="PANTHER" id="PTHR43976:SF16">
    <property type="entry name" value="SHORT-CHAIN DEHYDROGENASE_REDUCTASE FAMILY PROTEIN"/>
    <property type="match status" value="1"/>
</dbReference>
<dbReference type="PROSITE" id="PS00061">
    <property type="entry name" value="ADH_SHORT"/>
    <property type="match status" value="1"/>
</dbReference>
<dbReference type="GO" id="GO:0016491">
    <property type="term" value="F:oxidoreductase activity"/>
    <property type="evidence" value="ECO:0007669"/>
    <property type="project" value="UniProtKB-KW"/>
</dbReference>
<dbReference type="InterPro" id="IPR002347">
    <property type="entry name" value="SDR_fam"/>
</dbReference>
<comment type="caution">
    <text evidence="4">The sequence shown here is derived from an EMBL/GenBank/DDBJ whole genome shotgun (WGS) entry which is preliminary data.</text>
</comment>
<dbReference type="Gene3D" id="3.40.50.720">
    <property type="entry name" value="NAD(P)-binding Rossmann-like Domain"/>
    <property type="match status" value="1"/>
</dbReference>
<keyword evidence="2" id="KW-0560">Oxidoreductase</keyword>
<name>A0A7W6K5Y3_9HYPH</name>
<accession>A0A7W6K5Y3</accession>
<evidence type="ECO:0000256" key="3">
    <source>
        <dbReference type="RuleBase" id="RU000363"/>
    </source>
</evidence>
<dbReference type="PANTHER" id="PTHR43976">
    <property type="entry name" value="SHORT CHAIN DEHYDROGENASE"/>
    <property type="match status" value="1"/>
</dbReference>
<protein>
    <submittedName>
        <fullName evidence="4">NAD(P)-dependent dehydrogenase (Short-subunit alcohol dehydrogenase family)</fullName>
    </submittedName>
</protein>
<reference evidence="4 5" key="1">
    <citation type="submission" date="2020-08" db="EMBL/GenBank/DDBJ databases">
        <title>Genomic Encyclopedia of Type Strains, Phase IV (KMG-IV): sequencing the most valuable type-strain genomes for metagenomic binning, comparative biology and taxonomic classification.</title>
        <authorList>
            <person name="Goeker M."/>
        </authorList>
    </citation>
    <scope>NUCLEOTIDE SEQUENCE [LARGE SCALE GENOMIC DNA]</scope>
    <source>
        <strain evidence="4 5">DSM 26385</strain>
    </source>
</reference>
<dbReference type="PRINTS" id="PR00081">
    <property type="entry name" value="GDHRDH"/>
</dbReference>
<dbReference type="PRINTS" id="PR00080">
    <property type="entry name" value="SDRFAMILY"/>
</dbReference>
<dbReference type="CDD" id="cd05374">
    <property type="entry name" value="17beta-HSD-like_SDR_c"/>
    <property type="match status" value="1"/>
</dbReference>
<evidence type="ECO:0000313" key="4">
    <source>
        <dbReference type="EMBL" id="MBB4105795.1"/>
    </source>
</evidence>
<gene>
    <name evidence="4" type="ORF">GGQ66_004383</name>
</gene>
<dbReference type="Proteomes" id="UP000584824">
    <property type="component" value="Unassembled WGS sequence"/>
</dbReference>
<dbReference type="EMBL" id="JACIDU010000031">
    <property type="protein sequence ID" value="MBB4105795.1"/>
    <property type="molecule type" value="Genomic_DNA"/>
</dbReference>